<evidence type="ECO:0000256" key="2">
    <source>
        <dbReference type="ARBA" id="ARBA00022723"/>
    </source>
</evidence>
<dbReference type="GO" id="GO:0006281">
    <property type="term" value="P:DNA repair"/>
    <property type="evidence" value="ECO:0007669"/>
    <property type="project" value="UniProtKB-KW"/>
</dbReference>
<proteinExistence type="predicted"/>
<dbReference type="InterPro" id="IPR051536">
    <property type="entry name" value="UDG_Type-4/5"/>
</dbReference>
<dbReference type="InterPro" id="IPR005122">
    <property type="entry name" value="Uracil-DNA_glycosylase-like"/>
</dbReference>
<evidence type="ECO:0000256" key="6">
    <source>
        <dbReference type="ARBA" id="ARBA00023014"/>
    </source>
</evidence>
<dbReference type="KEGG" id="paek:D3873_11510"/>
<evidence type="ECO:0000313" key="9">
    <source>
        <dbReference type="EMBL" id="AYC30426.1"/>
    </source>
</evidence>
<evidence type="ECO:0000256" key="4">
    <source>
        <dbReference type="ARBA" id="ARBA00022801"/>
    </source>
</evidence>
<organism evidence="9 10">
    <name type="scientific">Paenisporosarcina cavernae</name>
    <dbReference type="NCBI Taxonomy" id="2320858"/>
    <lineage>
        <taxon>Bacteria</taxon>
        <taxon>Bacillati</taxon>
        <taxon>Bacillota</taxon>
        <taxon>Bacilli</taxon>
        <taxon>Bacillales</taxon>
        <taxon>Caryophanaceae</taxon>
        <taxon>Paenisporosarcina</taxon>
    </lineage>
</organism>
<dbReference type="RefSeq" id="WP_119884143.1">
    <property type="nucleotide sequence ID" value="NZ_CP032418.1"/>
</dbReference>
<keyword evidence="5" id="KW-0408">Iron</keyword>
<protein>
    <submittedName>
        <fullName evidence="9">Uracil-DNA glycosylase</fullName>
    </submittedName>
</protein>
<keyword evidence="3" id="KW-0227">DNA damage</keyword>
<dbReference type="GO" id="GO:0046872">
    <property type="term" value="F:metal ion binding"/>
    <property type="evidence" value="ECO:0007669"/>
    <property type="project" value="UniProtKB-KW"/>
</dbReference>
<keyword evidence="6" id="KW-0411">Iron-sulfur</keyword>
<evidence type="ECO:0000256" key="3">
    <source>
        <dbReference type="ARBA" id="ARBA00022763"/>
    </source>
</evidence>
<feature type="domain" description="Uracil-DNA glycosylase-like" evidence="8">
    <location>
        <begin position="29"/>
        <end position="205"/>
    </location>
</feature>
<dbReference type="PANTHER" id="PTHR33693:SF1">
    <property type="entry name" value="TYPE-4 URACIL-DNA GLYCOSYLASE"/>
    <property type="match status" value="1"/>
</dbReference>
<evidence type="ECO:0000256" key="5">
    <source>
        <dbReference type="ARBA" id="ARBA00023004"/>
    </source>
</evidence>
<dbReference type="CDD" id="cd10030">
    <property type="entry name" value="UDG-F4_TTUDGA_SPO1dp_like"/>
    <property type="match status" value="1"/>
</dbReference>
<dbReference type="Pfam" id="PF03167">
    <property type="entry name" value="UDG"/>
    <property type="match status" value="1"/>
</dbReference>
<keyword evidence="4" id="KW-0378">Hydrolase</keyword>
<keyword evidence="10" id="KW-1185">Reference proteome</keyword>
<keyword evidence="7" id="KW-0234">DNA repair</keyword>
<evidence type="ECO:0000256" key="7">
    <source>
        <dbReference type="ARBA" id="ARBA00023204"/>
    </source>
</evidence>
<sequence>MSDLFHIPHHIQQTAIERMGDAPVEGFVISKASANVRIMIVGEAPGENEAVEGVPFIGRAGKVLEQMMEIAEITRDDVFMTSAVRSRPYRWGTKKLRDGSTIERKYNRPPTKKEILAHAGVLDYEIEHIQPELIIPVGSVGFTRLLGPDWKLKEYQGKVISHEIRKLAGNDYGWTNRNYTLIPTLHPASIFYRPSLKDSMIADWTAIGEFLKNNLV</sequence>
<dbReference type="PANTHER" id="PTHR33693">
    <property type="entry name" value="TYPE-5 URACIL-DNA GLYCOSYLASE"/>
    <property type="match status" value="1"/>
</dbReference>
<dbReference type="SMART" id="SM00986">
    <property type="entry name" value="UDG"/>
    <property type="match status" value="1"/>
</dbReference>
<dbReference type="Proteomes" id="UP000265725">
    <property type="component" value="Chromosome"/>
</dbReference>
<evidence type="ECO:0000256" key="1">
    <source>
        <dbReference type="ARBA" id="ARBA00022485"/>
    </source>
</evidence>
<dbReference type="GO" id="GO:0051539">
    <property type="term" value="F:4 iron, 4 sulfur cluster binding"/>
    <property type="evidence" value="ECO:0007669"/>
    <property type="project" value="UniProtKB-KW"/>
</dbReference>
<dbReference type="Gene3D" id="3.40.470.10">
    <property type="entry name" value="Uracil-DNA glycosylase-like domain"/>
    <property type="match status" value="1"/>
</dbReference>
<gene>
    <name evidence="9" type="ORF">D3873_11510</name>
</gene>
<dbReference type="EMBL" id="CP032418">
    <property type="protein sequence ID" value="AYC30426.1"/>
    <property type="molecule type" value="Genomic_DNA"/>
</dbReference>
<keyword evidence="2" id="KW-0479">Metal-binding</keyword>
<reference evidence="10" key="1">
    <citation type="submission" date="2018-09" db="EMBL/GenBank/DDBJ databases">
        <authorList>
            <person name="Zhu H."/>
        </authorList>
    </citation>
    <scope>NUCLEOTIDE SEQUENCE [LARGE SCALE GENOMIC DNA]</scope>
    <source>
        <strain evidence="10">K2R23-3</strain>
    </source>
</reference>
<dbReference type="SUPFAM" id="SSF52141">
    <property type="entry name" value="Uracil-DNA glycosylase-like"/>
    <property type="match status" value="1"/>
</dbReference>
<name>A0A385YUR4_9BACL</name>
<keyword evidence="1" id="KW-0004">4Fe-4S</keyword>
<dbReference type="SMART" id="SM00987">
    <property type="entry name" value="UreE_C"/>
    <property type="match status" value="1"/>
</dbReference>
<dbReference type="AlphaFoldDB" id="A0A385YUR4"/>
<dbReference type="GO" id="GO:0097506">
    <property type="term" value="F:deaminated base DNA N-glycosylase activity"/>
    <property type="evidence" value="ECO:0007669"/>
    <property type="project" value="UniProtKB-ARBA"/>
</dbReference>
<dbReference type="OrthoDB" id="5290748at2"/>
<accession>A0A385YUR4</accession>
<evidence type="ECO:0000259" key="8">
    <source>
        <dbReference type="SMART" id="SM00986"/>
    </source>
</evidence>
<evidence type="ECO:0000313" key="10">
    <source>
        <dbReference type="Proteomes" id="UP000265725"/>
    </source>
</evidence>
<dbReference type="InterPro" id="IPR036895">
    <property type="entry name" value="Uracil-DNA_glycosylase-like_sf"/>
</dbReference>